<comment type="cofactor">
    <cofactor evidence="1">
        <name>Zn(2+)</name>
        <dbReference type="ChEBI" id="CHEBI:29105"/>
    </cofactor>
</comment>
<dbReference type="Gene3D" id="3.40.50.720">
    <property type="entry name" value="NAD(P)-binding Rossmann-like Domain"/>
    <property type="match status" value="1"/>
</dbReference>
<dbReference type="SUPFAM" id="SSF51735">
    <property type="entry name" value="NAD(P)-binding Rossmann-fold domains"/>
    <property type="match status" value="1"/>
</dbReference>
<protein>
    <submittedName>
        <fullName evidence="4">Uncharacterized protein</fullName>
    </submittedName>
</protein>
<keyword evidence="5" id="KW-1185">Reference proteome</keyword>
<evidence type="ECO:0000256" key="1">
    <source>
        <dbReference type="ARBA" id="ARBA00001947"/>
    </source>
</evidence>
<comment type="caution">
    <text evidence="4">The sequence shown here is derived from an EMBL/GenBank/DDBJ whole genome shotgun (WGS) entry which is preliminary data.</text>
</comment>
<reference evidence="4 5" key="1">
    <citation type="submission" date="2016-01" db="EMBL/GenBank/DDBJ databases">
        <title>Whole genome sequence and analysis of Micromonospora rosaria DSM 803, which can produce antibacterial substance rosamicin.</title>
        <authorList>
            <person name="Yang H."/>
            <person name="He X."/>
            <person name="Zhu D."/>
        </authorList>
    </citation>
    <scope>NUCLEOTIDE SEQUENCE [LARGE SCALE GENOMIC DNA]</scope>
    <source>
        <strain evidence="4 5">DSM 803</strain>
    </source>
</reference>
<dbReference type="OrthoDB" id="3399630at2"/>
<dbReference type="InterPro" id="IPR036291">
    <property type="entry name" value="NAD(P)-bd_dom_sf"/>
</dbReference>
<dbReference type="AlphaFoldDB" id="A0A136PPT0"/>
<dbReference type="GO" id="GO:0046872">
    <property type="term" value="F:metal ion binding"/>
    <property type="evidence" value="ECO:0007669"/>
    <property type="project" value="UniProtKB-KW"/>
</dbReference>
<name>A0A136PPT0_9ACTN</name>
<dbReference type="Proteomes" id="UP000070620">
    <property type="component" value="Unassembled WGS sequence"/>
</dbReference>
<keyword evidence="3" id="KW-0862">Zinc</keyword>
<evidence type="ECO:0000313" key="5">
    <source>
        <dbReference type="Proteomes" id="UP000070620"/>
    </source>
</evidence>
<evidence type="ECO:0000256" key="3">
    <source>
        <dbReference type="ARBA" id="ARBA00022833"/>
    </source>
</evidence>
<evidence type="ECO:0000313" key="4">
    <source>
        <dbReference type="EMBL" id="KXK60368.1"/>
    </source>
</evidence>
<organism evidence="4 5">
    <name type="scientific">Micromonospora rosaria</name>
    <dbReference type="NCBI Taxonomy" id="47874"/>
    <lineage>
        <taxon>Bacteria</taxon>
        <taxon>Bacillati</taxon>
        <taxon>Actinomycetota</taxon>
        <taxon>Actinomycetes</taxon>
        <taxon>Micromonosporales</taxon>
        <taxon>Micromonosporaceae</taxon>
        <taxon>Micromonospora</taxon>
    </lineage>
</organism>
<dbReference type="InterPro" id="IPR011032">
    <property type="entry name" value="GroES-like_sf"/>
</dbReference>
<proteinExistence type="predicted"/>
<evidence type="ECO:0000256" key="2">
    <source>
        <dbReference type="ARBA" id="ARBA00022723"/>
    </source>
</evidence>
<sequence length="172" mass="18957">MKALTWQGRRDVRVEGVPDPRIEAPADAIVRITSTAVCGSDLHLYEVLGPYLKPGDRVVVPFNRFGVDRLVALKAALKAVRRGGTVSISGVYGGEVDPLPLMEMFDRGVQVRMGQCHVRRWTDEILPLLAGDDDPLGVADLRTHRLPLAEAPQAYEMFQKKTDGCIKVVLEP</sequence>
<dbReference type="PANTHER" id="PTHR42813">
    <property type="entry name" value="ZINC-TYPE ALCOHOL DEHYDROGENASE-LIKE"/>
    <property type="match status" value="1"/>
</dbReference>
<dbReference type="Gene3D" id="3.90.180.10">
    <property type="entry name" value="Medium-chain alcohol dehydrogenases, catalytic domain"/>
    <property type="match status" value="2"/>
</dbReference>
<dbReference type="EMBL" id="LRQV01000074">
    <property type="protein sequence ID" value="KXK60368.1"/>
    <property type="molecule type" value="Genomic_DNA"/>
</dbReference>
<keyword evidence="2" id="KW-0479">Metal-binding</keyword>
<dbReference type="SUPFAM" id="SSF50129">
    <property type="entry name" value="GroES-like"/>
    <property type="match status" value="1"/>
</dbReference>
<dbReference type="PANTHER" id="PTHR42813:SF2">
    <property type="entry name" value="DEHYDROGENASE, ZINC-CONTAINING, PUTATIVE (AFU_ORTHOLOGUE AFUA_2G02810)-RELATED"/>
    <property type="match status" value="1"/>
</dbReference>
<accession>A0A136PPT0</accession>
<gene>
    <name evidence="4" type="ORF">AWW66_19280</name>
</gene>